<dbReference type="AlphaFoldDB" id="A0AAV1C7F4"/>
<reference evidence="12" key="1">
    <citation type="submission" date="2023-03" db="EMBL/GenBank/DDBJ databases">
        <authorList>
            <person name="Julca I."/>
        </authorList>
    </citation>
    <scope>NUCLEOTIDE SEQUENCE</scope>
</reference>
<organism evidence="12 13">
    <name type="scientific">Oldenlandia corymbosa var. corymbosa</name>
    <dbReference type="NCBI Taxonomy" id="529605"/>
    <lineage>
        <taxon>Eukaryota</taxon>
        <taxon>Viridiplantae</taxon>
        <taxon>Streptophyta</taxon>
        <taxon>Embryophyta</taxon>
        <taxon>Tracheophyta</taxon>
        <taxon>Spermatophyta</taxon>
        <taxon>Magnoliopsida</taxon>
        <taxon>eudicotyledons</taxon>
        <taxon>Gunneridae</taxon>
        <taxon>Pentapetalae</taxon>
        <taxon>asterids</taxon>
        <taxon>lamiids</taxon>
        <taxon>Gentianales</taxon>
        <taxon>Rubiaceae</taxon>
        <taxon>Rubioideae</taxon>
        <taxon>Spermacoceae</taxon>
        <taxon>Hedyotis-Oldenlandia complex</taxon>
        <taxon>Oldenlandia</taxon>
    </lineage>
</organism>
<evidence type="ECO:0000256" key="3">
    <source>
        <dbReference type="ARBA" id="ARBA00005466"/>
    </source>
</evidence>
<keyword evidence="8" id="KW-1015">Disulfide bond</keyword>
<proteinExistence type="inferred from homology"/>
<dbReference type="PROSITE" id="PS51387">
    <property type="entry name" value="FAD_PCMH"/>
    <property type="match status" value="1"/>
</dbReference>
<evidence type="ECO:0000259" key="11">
    <source>
        <dbReference type="PROSITE" id="PS51387"/>
    </source>
</evidence>
<dbReference type="InterPro" id="IPR016166">
    <property type="entry name" value="FAD-bd_PCMH"/>
</dbReference>
<accession>A0AAV1C7F4</accession>
<dbReference type="InterPro" id="IPR036318">
    <property type="entry name" value="FAD-bd_PCMH-like_sf"/>
</dbReference>
<dbReference type="Proteomes" id="UP001161247">
    <property type="component" value="Chromosome 1"/>
</dbReference>
<evidence type="ECO:0000256" key="1">
    <source>
        <dbReference type="ARBA" id="ARBA00001974"/>
    </source>
</evidence>
<dbReference type="EMBL" id="OX459118">
    <property type="protein sequence ID" value="CAI9090392.1"/>
    <property type="molecule type" value="Genomic_DNA"/>
</dbReference>
<keyword evidence="9" id="KW-0325">Glycoprotein</keyword>
<gene>
    <name evidence="12" type="ORF">OLC1_LOCUS2559</name>
</gene>
<evidence type="ECO:0000256" key="2">
    <source>
        <dbReference type="ARBA" id="ARBA00004913"/>
    </source>
</evidence>
<dbReference type="InterPro" id="IPR016167">
    <property type="entry name" value="FAD-bd_PCMH_sub1"/>
</dbReference>
<evidence type="ECO:0000256" key="10">
    <source>
        <dbReference type="SAM" id="SignalP"/>
    </source>
</evidence>
<dbReference type="InterPro" id="IPR016169">
    <property type="entry name" value="FAD-bd_PCMH_sub2"/>
</dbReference>
<evidence type="ECO:0000313" key="13">
    <source>
        <dbReference type="Proteomes" id="UP001161247"/>
    </source>
</evidence>
<protein>
    <submittedName>
        <fullName evidence="12">OLC1v1025155C1</fullName>
    </submittedName>
</protein>
<dbReference type="PROSITE" id="PS51257">
    <property type="entry name" value="PROKAR_LIPOPROTEIN"/>
    <property type="match status" value="1"/>
</dbReference>
<keyword evidence="7" id="KW-0274">FAD</keyword>
<dbReference type="InterPro" id="IPR006094">
    <property type="entry name" value="Oxid_FAD_bind_N"/>
</dbReference>
<comment type="pathway">
    <text evidence="2">Alkaloid biosynthesis.</text>
</comment>
<dbReference type="GO" id="GO:0016491">
    <property type="term" value="F:oxidoreductase activity"/>
    <property type="evidence" value="ECO:0007669"/>
    <property type="project" value="InterPro"/>
</dbReference>
<feature type="signal peptide" evidence="10">
    <location>
        <begin position="1"/>
        <end position="23"/>
    </location>
</feature>
<comment type="cofactor">
    <cofactor evidence="1">
        <name>FAD</name>
        <dbReference type="ChEBI" id="CHEBI:57692"/>
    </cofactor>
</comment>
<comment type="similarity">
    <text evidence="3">Belongs to the oxygen-dependent FAD-linked oxidoreductase family.</text>
</comment>
<dbReference type="Gene3D" id="3.30.43.10">
    <property type="entry name" value="Uridine Diphospho-n-acetylenolpyruvylglucosamine Reductase, domain 2"/>
    <property type="match status" value="1"/>
</dbReference>
<evidence type="ECO:0000256" key="4">
    <source>
        <dbReference type="ARBA" id="ARBA00022589"/>
    </source>
</evidence>
<keyword evidence="13" id="KW-1185">Reference proteome</keyword>
<dbReference type="Gene3D" id="3.40.462.20">
    <property type="match status" value="1"/>
</dbReference>
<evidence type="ECO:0000256" key="9">
    <source>
        <dbReference type="ARBA" id="ARBA00023180"/>
    </source>
</evidence>
<dbReference type="GO" id="GO:0071949">
    <property type="term" value="F:FAD binding"/>
    <property type="evidence" value="ECO:0007669"/>
    <property type="project" value="InterPro"/>
</dbReference>
<evidence type="ECO:0000313" key="12">
    <source>
        <dbReference type="EMBL" id="CAI9090392.1"/>
    </source>
</evidence>
<dbReference type="FunFam" id="3.30.43.10:FF:000004">
    <property type="entry name" value="Berberine bridge enzyme-like 15"/>
    <property type="match status" value="1"/>
</dbReference>
<feature type="domain" description="FAD-binding PCMH-type" evidence="11">
    <location>
        <begin position="80"/>
        <end position="254"/>
    </location>
</feature>
<evidence type="ECO:0000256" key="7">
    <source>
        <dbReference type="ARBA" id="ARBA00022827"/>
    </source>
</evidence>
<keyword evidence="5" id="KW-0285">Flavoprotein</keyword>
<keyword evidence="6 10" id="KW-0732">Signal</keyword>
<dbReference type="Pfam" id="PF08031">
    <property type="entry name" value="BBE"/>
    <property type="match status" value="1"/>
</dbReference>
<dbReference type="Pfam" id="PF01565">
    <property type="entry name" value="FAD_binding_4"/>
    <property type="match status" value="1"/>
</dbReference>
<evidence type="ECO:0000256" key="8">
    <source>
        <dbReference type="ARBA" id="ARBA00023157"/>
    </source>
</evidence>
<dbReference type="InterPro" id="IPR012951">
    <property type="entry name" value="BBE"/>
</dbReference>
<evidence type="ECO:0000256" key="6">
    <source>
        <dbReference type="ARBA" id="ARBA00022729"/>
    </source>
</evidence>
<evidence type="ECO:0000256" key="5">
    <source>
        <dbReference type="ARBA" id="ARBA00022630"/>
    </source>
</evidence>
<feature type="chain" id="PRO_5043965062" evidence="10">
    <location>
        <begin position="24"/>
        <end position="546"/>
    </location>
</feature>
<dbReference type="Gene3D" id="3.30.465.10">
    <property type="match status" value="1"/>
</dbReference>
<name>A0AAV1C7F4_OLDCO</name>
<dbReference type="SUPFAM" id="SSF56176">
    <property type="entry name" value="FAD-binding/transporter-associated domain-like"/>
    <property type="match status" value="1"/>
</dbReference>
<sequence length="546" mass="61522">MMMMMRLQFSLALFLITFSCVSFESNANDQQHLEGFLSCLQKKSSKDNTLISTIIYTPKNTSFKSALDFYIQNTKFFAPETPKPVAILTPETESQIQSAIFCGKKHGLEMRIRSGGHDFEGNSYVSQVPFFVLDMFNFRSISVNVESKTAWIGAGATLGETYYGIYDKAKTLAFPGGYCPTVGIGGFISGGGYGALTREFGLAADNVVDARIIDANGRILDRESMGEDLFWAIRGGIGSNFGVILSYKVKLVDVPEYVTAFNIVRTTEQNAAELIHKWQNVVSQLPLKLTLSLVIFSGVSPQTGKPTALVIFAGVYRDGGAEKLLQIMDDQFPELGLKKEDLLEMLWIQYFPFHMAQPFDKPKEFLTSRVPPFKFSFAGKSDFLHEPISVEGVEKILNKISELPPFNAQMEWTHFGGGIMDKFPESETPFPHRKTLIMLFESANWAPNDSSDVAETRKNWVKSLHNIVGEYVLHKNPRYAYANYRDYDLGINNPHGETTIEQAKKWGIPYFKDNFDRLVKVKNQVDPENFFRNEQSFPVFPAHSEL</sequence>
<keyword evidence="4" id="KW-0017">Alkaloid metabolism</keyword>
<dbReference type="PANTHER" id="PTHR32448">
    <property type="entry name" value="OS08G0158400 PROTEIN"/>
    <property type="match status" value="1"/>
</dbReference>